<keyword evidence="4" id="KW-1185">Reference proteome</keyword>
<feature type="compositionally biased region" description="Low complexity" evidence="1">
    <location>
        <begin position="116"/>
        <end position="141"/>
    </location>
</feature>
<feature type="transmembrane region" description="Helical" evidence="2">
    <location>
        <begin position="71"/>
        <end position="90"/>
    </location>
</feature>
<keyword evidence="2" id="KW-0472">Membrane</keyword>
<dbReference type="AlphaFoldDB" id="A0A3M7M6Y3"/>
<dbReference type="Proteomes" id="UP000265663">
    <property type="component" value="Unassembled WGS sequence"/>
</dbReference>
<dbReference type="EMBL" id="KE747824">
    <property type="protein sequence ID" value="RMZ70159.1"/>
    <property type="molecule type" value="Genomic_DNA"/>
</dbReference>
<reference evidence="3 4" key="1">
    <citation type="journal article" date="2014" name="PLoS ONE">
        <title>De novo Genome Assembly of the Fungal Plant Pathogen Pyrenophora semeniperda.</title>
        <authorList>
            <person name="Soliai M.M."/>
            <person name="Meyer S.E."/>
            <person name="Udall J.A."/>
            <person name="Elzinga D.E."/>
            <person name="Hermansen R.A."/>
            <person name="Bodily P.M."/>
            <person name="Hart A.A."/>
            <person name="Coleman C.E."/>
        </authorList>
    </citation>
    <scope>NUCLEOTIDE SEQUENCE [LARGE SCALE GENOMIC DNA]</scope>
    <source>
        <strain evidence="3 4">CCB06</strain>
        <tissue evidence="3">Mycelium</tissue>
    </source>
</reference>
<feature type="compositionally biased region" description="Low complexity" evidence="1">
    <location>
        <begin position="159"/>
        <end position="179"/>
    </location>
</feature>
<organism evidence="3 4">
    <name type="scientific">Pyrenophora seminiperda CCB06</name>
    <dbReference type="NCBI Taxonomy" id="1302712"/>
    <lineage>
        <taxon>Eukaryota</taxon>
        <taxon>Fungi</taxon>
        <taxon>Dikarya</taxon>
        <taxon>Ascomycota</taxon>
        <taxon>Pezizomycotina</taxon>
        <taxon>Dothideomycetes</taxon>
        <taxon>Pleosporomycetidae</taxon>
        <taxon>Pleosporales</taxon>
        <taxon>Pleosporineae</taxon>
        <taxon>Pleosporaceae</taxon>
        <taxon>Pyrenophora</taxon>
    </lineage>
</organism>
<evidence type="ECO:0000256" key="2">
    <source>
        <dbReference type="SAM" id="Phobius"/>
    </source>
</evidence>
<sequence length="208" mass="20818">MSHFNTVLPAKTALHTPVAPAAHSVWIWTEQTQALAQLLHQFDSNIFNPALLSSISTPNQITAINMFGYKFFAFAVLALAVAATECSYAPPPSVGPGSHPPAHTTSLIQPLPEQPTSPVAPSGPAASSEAPAAPPASGTTTLVVPSPSESVGSATTTLEVPLSSAEPSEPSSSGDPSSVSTAAAAFATPIVGMGSLVAMGAVALAVAV</sequence>
<evidence type="ECO:0000256" key="1">
    <source>
        <dbReference type="SAM" id="MobiDB-lite"/>
    </source>
</evidence>
<evidence type="ECO:0000313" key="3">
    <source>
        <dbReference type="EMBL" id="RMZ70159.1"/>
    </source>
</evidence>
<keyword evidence="2" id="KW-0812">Transmembrane</keyword>
<name>A0A3M7M6Y3_9PLEO</name>
<proteinExistence type="predicted"/>
<protein>
    <submittedName>
        <fullName evidence="3">Uncharacterized protein</fullName>
    </submittedName>
</protein>
<feature type="compositionally biased region" description="Polar residues" evidence="1">
    <location>
        <begin position="147"/>
        <end position="158"/>
    </location>
</feature>
<evidence type="ECO:0000313" key="4">
    <source>
        <dbReference type="Proteomes" id="UP000265663"/>
    </source>
</evidence>
<feature type="region of interest" description="Disordered" evidence="1">
    <location>
        <begin position="90"/>
        <end position="179"/>
    </location>
</feature>
<keyword evidence="2" id="KW-1133">Transmembrane helix</keyword>
<feature type="transmembrane region" description="Helical" evidence="2">
    <location>
        <begin position="182"/>
        <end position="207"/>
    </location>
</feature>
<gene>
    <name evidence="3" type="ORF">GMOD_00000217</name>
</gene>
<accession>A0A3M7M6Y3</accession>